<dbReference type="AlphaFoldDB" id="A0AAE0E088"/>
<organism evidence="1 2">
    <name type="scientific">Dipteronia sinensis</name>
    <dbReference type="NCBI Taxonomy" id="43782"/>
    <lineage>
        <taxon>Eukaryota</taxon>
        <taxon>Viridiplantae</taxon>
        <taxon>Streptophyta</taxon>
        <taxon>Embryophyta</taxon>
        <taxon>Tracheophyta</taxon>
        <taxon>Spermatophyta</taxon>
        <taxon>Magnoliopsida</taxon>
        <taxon>eudicotyledons</taxon>
        <taxon>Gunneridae</taxon>
        <taxon>Pentapetalae</taxon>
        <taxon>rosids</taxon>
        <taxon>malvids</taxon>
        <taxon>Sapindales</taxon>
        <taxon>Sapindaceae</taxon>
        <taxon>Hippocastanoideae</taxon>
        <taxon>Acereae</taxon>
        <taxon>Dipteronia</taxon>
    </lineage>
</organism>
<evidence type="ECO:0000313" key="2">
    <source>
        <dbReference type="Proteomes" id="UP001281410"/>
    </source>
</evidence>
<proteinExistence type="predicted"/>
<reference evidence="1" key="1">
    <citation type="journal article" date="2023" name="Plant J.">
        <title>Genome sequences and population genomics provide insights into the demographic history, inbreeding, and mutation load of two 'living fossil' tree species of Dipteronia.</title>
        <authorList>
            <person name="Feng Y."/>
            <person name="Comes H.P."/>
            <person name="Chen J."/>
            <person name="Zhu S."/>
            <person name="Lu R."/>
            <person name="Zhang X."/>
            <person name="Li P."/>
            <person name="Qiu J."/>
            <person name="Olsen K.M."/>
            <person name="Qiu Y."/>
        </authorList>
    </citation>
    <scope>NUCLEOTIDE SEQUENCE</scope>
    <source>
        <strain evidence="1">NBL</strain>
    </source>
</reference>
<evidence type="ECO:0000313" key="1">
    <source>
        <dbReference type="EMBL" id="KAK3199346.1"/>
    </source>
</evidence>
<dbReference type="Proteomes" id="UP001281410">
    <property type="component" value="Unassembled WGS sequence"/>
</dbReference>
<protein>
    <submittedName>
        <fullName evidence="1">Uncharacterized protein</fullName>
    </submittedName>
</protein>
<dbReference type="EMBL" id="JANJYJ010000007">
    <property type="protein sequence ID" value="KAK3199346.1"/>
    <property type="molecule type" value="Genomic_DNA"/>
</dbReference>
<name>A0AAE0E088_9ROSI</name>
<accession>A0AAE0E088</accession>
<sequence>MVKSMVNKVKPGMLFIQESKLKVFDSKVISSLGGGQLTRGVGVDSEGASGGLLTLWSEEFFTVDACISNKSCIILASSLNKIKKDIVFCNVYAVSLESDRRDLWDFIMQSQQTFLAPWESEAWPRLDRYLISPIILMWFQNLIQRGLNRSLSYHNPILIEDSVTKWGPSPFRFMNWWLEENDMMKDAIDGWTNCVVKGSKGFSLFVKAKAVKMKLKNWARSSKLTVVQPSDLEEKLGSIDREVADSGWSDILKQDRSKFIEDLWKCLRREEQMWRQKSMISWLREMSDPTSLKMGIFNFFKNHFQKEYCPRPMMVGINLNQLSEEDKQILEASFTLEEIWLALSNCDGNKAPSQDGLNLNLLKLIGG</sequence>
<comment type="caution">
    <text evidence="1">The sequence shown here is derived from an EMBL/GenBank/DDBJ whole genome shotgun (WGS) entry which is preliminary data.</text>
</comment>
<gene>
    <name evidence="1" type="ORF">Dsin_022761</name>
</gene>
<keyword evidence="2" id="KW-1185">Reference proteome</keyword>